<dbReference type="EMBL" id="CP118677">
    <property type="protein sequence ID" value="WEA20869.1"/>
    <property type="molecule type" value="Genomic_DNA"/>
</dbReference>
<dbReference type="EMBL" id="JACGDA010000007">
    <property type="protein sequence ID" value="MBA6147002.1"/>
    <property type="molecule type" value="Genomic_DNA"/>
</dbReference>
<reference evidence="1 3" key="1">
    <citation type="submission" date="2020-07" db="EMBL/GenBank/DDBJ databases">
        <title>Diversity of carbapenemase encoding genes among Pseudomonas putida group clinical isolates in a tertiary Brazilian hospital.</title>
        <authorList>
            <person name="Alberto-Lei F."/>
            <person name="Nodari C.S."/>
            <person name="Streling A.P."/>
            <person name="Paulino J.T."/>
            <person name="Bessa-Neto F.O."/>
            <person name="Cayo R."/>
            <person name="Gales A.C."/>
        </authorList>
    </citation>
    <scope>NUCLEOTIDE SEQUENCE [LARGE SCALE GENOMIC DNA]</scope>
    <source>
        <strain evidence="1 3">11213</strain>
    </source>
</reference>
<evidence type="ECO:0000313" key="1">
    <source>
        <dbReference type="EMBL" id="MBA6147002.1"/>
    </source>
</evidence>
<gene>
    <name evidence="1" type="ORF">H4C15_05685</name>
    <name evidence="2" type="ORF">PWA60_01300</name>
</gene>
<evidence type="ECO:0000313" key="3">
    <source>
        <dbReference type="Proteomes" id="UP000577346"/>
    </source>
</evidence>
<sequence>MIADDQRVAEVVQVLAQYLPGQVVLRDEALATSVSLGFMTCASLRRPCAR</sequence>
<reference evidence="2" key="2">
    <citation type="submission" date="2023-02" db="EMBL/GenBank/DDBJ databases">
        <title>tmexCD-toprJ-like cluster.</title>
        <authorList>
            <person name="Gao X."/>
            <person name="Wang C."/>
            <person name="Liu J."/>
        </authorList>
    </citation>
    <scope>NUCLEOTIDE SEQUENCE</scope>
    <source>
        <strain evidence="2">GDW21C697WI</strain>
    </source>
</reference>
<proteinExistence type="predicted"/>
<dbReference type="RefSeq" id="WP_177331340.1">
    <property type="nucleotide sequence ID" value="NZ_BQIO01000011.1"/>
</dbReference>
<protein>
    <submittedName>
        <fullName evidence="1">Uncharacterized protein</fullName>
    </submittedName>
</protein>
<dbReference type="AlphaFoldDB" id="A0A7W2LU02"/>
<dbReference type="Proteomes" id="UP001217631">
    <property type="component" value="Chromosome"/>
</dbReference>
<accession>A0A7W2LU02</accession>
<dbReference type="GeneID" id="72418199"/>
<evidence type="ECO:0000313" key="2">
    <source>
        <dbReference type="EMBL" id="WEA20869.1"/>
    </source>
</evidence>
<organism evidence="1 3">
    <name type="scientific">Pseudomonas juntendi</name>
    <dbReference type="NCBI Taxonomy" id="2666183"/>
    <lineage>
        <taxon>Bacteria</taxon>
        <taxon>Pseudomonadati</taxon>
        <taxon>Pseudomonadota</taxon>
        <taxon>Gammaproteobacteria</taxon>
        <taxon>Pseudomonadales</taxon>
        <taxon>Pseudomonadaceae</taxon>
        <taxon>Pseudomonas</taxon>
    </lineage>
</organism>
<dbReference type="Proteomes" id="UP000577346">
    <property type="component" value="Unassembled WGS sequence"/>
</dbReference>
<name>A0A7W2LU02_9PSED</name>